<protein>
    <recommendedName>
        <fullName evidence="7">Velvet domain-containing protein</fullName>
    </recommendedName>
</protein>
<evidence type="ECO:0000256" key="4">
    <source>
        <dbReference type="ARBA" id="ARBA00023163"/>
    </source>
</evidence>
<feature type="compositionally biased region" description="Basic and acidic residues" evidence="6">
    <location>
        <begin position="1"/>
        <end position="11"/>
    </location>
</feature>
<dbReference type="GO" id="GO:0005634">
    <property type="term" value="C:nucleus"/>
    <property type="evidence" value="ECO:0000318"/>
    <property type="project" value="GO_Central"/>
</dbReference>
<feature type="compositionally biased region" description="Polar residues" evidence="6">
    <location>
        <begin position="90"/>
        <end position="108"/>
    </location>
</feature>
<feature type="non-terminal residue" evidence="8">
    <location>
        <position position="325"/>
    </location>
</feature>
<keyword evidence="9" id="KW-1185">Reference proteome</keyword>
<comment type="subcellular location">
    <subcellularLocation>
        <location evidence="1">Nucleus</location>
    </subcellularLocation>
</comment>
<dbReference type="PROSITE" id="PS51821">
    <property type="entry name" value="VELVET"/>
    <property type="match status" value="1"/>
</dbReference>
<evidence type="ECO:0000256" key="3">
    <source>
        <dbReference type="ARBA" id="ARBA00023015"/>
    </source>
</evidence>
<evidence type="ECO:0000313" key="8">
    <source>
        <dbReference type="EMBL" id="KIS68693.1"/>
    </source>
</evidence>
<evidence type="ECO:0000256" key="6">
    <source>
        <dbReference type="SAM" id="MobiDB-lite"/>
    </source>
</evidence>
<feature type="compositionally biased region" description="Low complexity" evidence="6">
    <location>
        <begin position="80"/>
        <end position="89"/>
    </location>
</feature>
<feature type="region of interest" description="Disordered" evidence="6">
    <location>
        <begin position="1"/>
        <end position="124"/>
    </location>
</feature>
<dbReference type="Proteomes" id="UP000000561">
    <property type="component" value="Chromosome 8"/>
</dbReference>
<keyword evidence="3" id="KW-0805">Transcription regulation</keyword>
<dbReference type="RefSeq" id="XP_011389843.1">
    <property type="nucleotide sequence ID" value="XM_011391541.1"/>
</dbReference>
<evidence type="ECO:0000313" key="9">
    <source>
        <dbReference type="Proteomes" id="UP000000561"/>
    </source>
</evidence>
<feature type="compositionally biased region" description="Polar residues" evidence="6">
    <location>
        <begin position="23"/>
        <end position="39"/>
    </location>
</feature>
<evidence type="ECO:0000256" key="2">
    <source>
        <dbReference type="ARBA" id="ARBA00022969"/>
    </source>
</evidence>
<accession>A0A0D1CPY6</accession>
<dbReference type="AlphaFoldDB" id="A0A0D1CPY6"/>
<keyword evidence="2" id="KW-0749">Sporulation</keyword>
<dbReference type="EMBL" id="CM003147">
    <property type="protein sequence ID" value="KIS68693.1"/>
    <property type="molecule type" value="Genomic_DNA"/>
</dbReference>
<keyword evidence="5" id="KW-0539">Nucleus</keyword>
<dbReference type="Pfam" id="PF11754">
    <property type="entry name" value="Velvet"/>
    <property type="match status" value="1"/>
</dbReference>
<dbReference type="OrthoDB" id="3056235at2759"/>
<feature type="domain" description="Velvet" evidence="7">
    <location>
        <begin position="148"/>
        <end position="323"/>
    </location>
</feature>
<dbReference type="InterPro" id="IPR038491">
    <property type="entry name" value="Velvet_dom_sf"/>
</dbReference>
<dbReference type="VEuPathDB" id="FungiDB:UMAG_11956"/>
<sequence>MDENRYGDRGSSRSPSRGGKDYTLSQHTRPARQYTTLNTHLPKHLDPPSHDRSHRAHQYREHVNGYSSLQQQRESEHAYSSGSGPSRSSTLTPNVASATEQRLSQQTGYRAALAETSSTSTPSLPKRSEWLLLPSVSHALSMYADKCRREPRFSLVIRQQPRRGLAVGNSQMSLRTARSVPIDPPPVCELLIDQSADEQLVSLPEVFIRAQLVGADTPMQECLPDAKRIEPLVGDTLQSALNSRIDTRQDQSFFVFKELGVRNRGTYRLRFDLFDRVGLRIFRIASVYSDSFEVHEKRKHPGLSASSALMDALVGQSMKVQLRKA</sequence>
<proteinExistence type="predicted"/>
<gene>
    <name evidence="8" type="ORF">UMAG_11956</name>
</gene>
<dbReference type="KEGG" id="uma:UMAG_11956"/>
<evidence type="ECO:0000259" key="7">
    <source>
        <dbReference type="PROSITE" id="PS51821"/>
    </source>
</evidence>
<dbReference type="Gene3D" id="2.60.40.3960">
    <property type="entry name" value="Velvet domain"/>
    <property type="match status" value="1"/>
</dbReference>
<dbReference type="InParanoid" id="A0A0D1CPY6"/>
<dbReference type="PANTHER" id="PTHR33572">
    <property type="entry name" value="SPORE DEVELOPMENT REGULATOR VOSA"/>
    <property type="match status" value="1"/>
</dbReference>
<name>A0A0D1CPY6_MYCMD</name>
<evidence type="ECO:0000256" key="1">
    <source>
        <dbReference type="ARBA" id="ARBA00004123"/>
    </source>
</evidence>
<dbReference type="PANTHER" id="PTHR33572:SF18">
    <property type="entry name" value="SPORE DEVELOPMENT REGULATOR VOSA"/>
    <property type="match status" value="1"/>
</dbReference>
<dbReference type="GO" id="GO:0030435">
    <property type="term" value="P:sporulation resulting in formation of a cellular spore"/>
    <property type="evidence" value="ECO:0000318"/>
    <property type="project" value="GO_Central"/>
</dbReference>
<organism evidence="8 9">
    <name type="scientific">Mycosarcoma maydis</name>
    <name type="common">Corn smut fungus</name>
    <name type="synonym">Ustilago maydis</name>
    <dbReference type="NCBI Taxonomy" id="5270"/>
    <lineage>
        <taxon>Eukaryota</taxon>
        <taxon>Fungi</taxon>
        <taxon>Dikarya</taxon>
        <taxon>Basidiomycota</taxon>
        <taxon>Ustilaginomycotina</taxon>
        <taxon>Ustilaginomycetes</taxon>
        <taxon>Ustilaginales</taxon>
        <taxon>Ustilaginaceae</taxon>
        <taxon>Mycosarcoma</taxon>
    </lineage>
</organism>
<dbReference type="InterPro" id="IPR037525">
    <property type="entry name" value="Velvet_dom"/>
</dbReference>
<keyword evidence="4" id="KW-0804">Transcription</keyword>
<dbReference type="GO" id="GO:0005992">
    <property type="term" value="P:trehalose biosynthetic process"/>
    <property type="evidence" value="ECO:0000318"/>
    <property type="project" value="GO_Central"/>
</dbReference>
<evidence type="ECO:0000256" key="5">
    <source>
        <dbReference type="ARBA" id="ARBA00023242"/>
    </source>
</evidence>
<reference evidence="8 9" key="1">
    <citation type="journal article" date="2006" name="Nature">
        <title>Insights from the genome of the biotrophic fungal plant pathogen Ustilago maydis.</title>
        <authorList>
            <person name="Kamper J."/>
            <person name="Kahmann R."/>
            <person name="Bolker M."/>
            <person name="Ma L.J."/>
            <person name="Brefort T."/>
            <person name="Saville B.J."/>
            <person name="Banuett F."/>
            <person name="Kronstad J.W."/>
            <person name="Gold S.E."/>
            <person name="Muller O."/>
            <person name="Perlin M.H."/>
            <person name="Wosten H.A."/>
            <person name="de Vries R."/>
            <person name="Ruiz-Herrera J."/>
            <person name="Reynaga-Pena C.G."/>
            <person name="Snetselaar K."/>
            <person name="McCann M."/>
            <person name="Perez-Martin J."/>
            <person name="Feldbrugge M."/>
            <person name="Basse C.W."/>
            <person name="Steinberg G."/>
            <person name="Ibeas J.I."/>
            <person name="Holloman W."/>
            <person name="Guzman P."/>
            <person name="Farman M."/>
            <person name="Stajich J.E."/>
            <person name="Sentandreu R."/>
            <person name="Gonzalez-Prieto J.M."/>
            <person name="Kennell J.C."/>
            <person name="Molina L."/>
            <person name="Schirawski J."/>
            <person name="Mendoza-Mendoza A."/>
            <person name="Greilinger D."/>
            <person name="Munch K."/>
            <person name="Rossel N."/>
            <person name="Scherer M."/>
            <person name="Vranes M."/>
            <person name="Ladendorf O."/>
            <person name="Vincon V."/>
            <person name="Fuchs U."/>
            <person name="Sandrock B."/>
            <person name="Meng S."/>
            <person name="Ho E.C."/>
            <person name="Cahill M.J."/>
            <person name="Boyce K.J."/>
            <person name="Klose J."/>
            <person name="Klosterman S.J."/>
            <person name="Deelstra H.J."/>
            <person name="Ortiz-Castellanos L."/>
            <person name="Li W."/>
            <person name="Sanchez-Alonso P."/>
            <person name="Schreier P.H."/>
            <person name="Hauser-Hahn I."/>
            <person name="Vaupel M."/>
            <person name="Koopmann E."/>
            <person name="Friedrich G."/>
            <person name="Voss H."/>
            <person name="Schluter T."/>
            <person name="Margolis J."/>
            <person name="Platt D."/>
            <person name="Swimmer C."/>
            <person name="Gnirke A."/>
            <person name="Chen F."/>
            <person name="Vysotskaia V."/>
            <person name="Mannhaupt G."/>
            <person name="Guldener U."/>
            <person name="Munsterkotter M."/>
            <person name="Haase D."/>
            <person name="Oesterheld M."/>
            <person name="Mewes H.W."/>
            <person name="Mauceli E.W."/>
            <person name="DeCaprio D."/>
            <person name="Wade C.M."/>
            <person name="Butler J."/>
            <person name="Young S."/>
            <person name="Jaffe D.B."/>
            <person name="Calvo S."/>
            <person name="Nusbaum C."/>
            <person name="Galagan J."/>
            <person name="Birren B.W."/>
        </authorList>
    </citation>
    <scope>NUCLEOTIDE SEQUENCE [LARGE SCALE GENOMIC DNA]</scope>
    <source>
        <strain evidence="9">DSM 14603 / FGSC 9021 / UM521</strain>
    </source>
</reference>
<dbReference type="GeneID" id="23567760"/>
<dbReference type="InterPro" id="IPR021740">
    <property type="entry name" value="Velvet"/>
</dbReference>